<evidence type="ECO:0000256" key="2">
    <source>
        <dbReference type="ARBA" id="ARBA00022638"/>
    </source>
</evidence>
<dbReference type="EMBL" id="LR796139">
    <property type="protein sequence ID" value="CAB4120867.1"/>
    <property type="molecule type" value="Genomic_DNA"/>
</dbReference>
<dbReference type="Pfam" id="PF00959">
    <property type="entry name" value="Phage_lysozyme"/>
    <property type="match status" value="1"/>
</dbReference>
<protein>
    <recommendedName>
        <fullName evidence="4">Lysozyme</fullName>
        <ecNumber evidence="4">3.2.1.17</ecNumber>
    </recommendedName>
</protein>
<dbReference type="PANTHER" id="PTHR38107:SF3">
    <property type="entry name" value="LYSOZYME RRRD-RELATED"/>
    <property type="match status" value="1"/>
</dbReference>
<dbReference type="GO" id="GO:0042742">
    <property type="term" value="P:defense response to bacterium"/>
    <property type="evidence" value="ECO:0007669"/>
    <property type="project" value="UniProtKB-KW"/>
</dbReference>
<dbReference type="InterPro" id="IPR023347">
    <property type="entry name" value="Lysozyme_dom_sf"/>
</dbReference>
<comment type="catalytic activity">
    <reaction evidence="4">
        <text>Hydrolysis of (1-&gt;4)-beta-linkages between N-acetylmuramic acid and N-acetyl-D-glucosamine residues in a peptidoglycan and between N-acetyl-D-glucosamine residues in chitodextrins.</text>
        <dbReference type="EC" id="3.2.1.17"/>
    </reaction>
</comment>
<comment type="similarity">
    <text evidence="4">Belongs to the glycosyl hydrolase 24 family.</text>
</comment>
<dbReference type="GO" id="GO:0016998">
    <property type="term" value="P:cell wall macromolecule catabolic process"/>
    <property type="evidence" value="ECO:0007669"/>
    <property type="project" value="InterPro"/>
</dbReference>
<dbReference type="SUPFAM" id="SSF53955">
    <property type="entry name" value="Lysozyme-like"/>
    <property type="match status" value="1"/>
</dbReference>
<accession>A0A6J5KJ55</accession>
<evidence type="ECO:0000256" key="3">
    <source>
        <dbReference type="ARBA" id="ARBA00023200"/>
    </source>
</evidence>
<gene>
    <name evidence="6" type="ORF">UFOVP1_8</name>
</gene>
<dbReference type="CDD" id="cd00737">
    <property type="entry name" value="lyz_endolysin_autolysin"/>
    <property type="match status" value="1"/>
</dbReference>
<evidence type="ECO:0000256" key="5">
    <source>
        <dbReference type="SAM" id="MobiDB-lite"/>
    </source>
</evidence>
<dbReference type="EC" id="3.2.1.17" evidence="4"/>
<dbReference type="GO" id="GO:0031640">
    <property type="term" value="P:killing of cells of another organism"/>
    <property type="evidence" value="ECO:0007669"/>
    <property type="project" value="UniProtKB-KW"/>
</dbReference>
<sequence length="260" mass="28535">MLKWIILLVSCSLSYGGNMQISKKGLAQLAGEEGCCTAPYWDAAGGIWTFGIGITRYDAPPNPEDMEKGKDMKLDYCFSLFYKKLQKYVGEVNNHVHVEITQEQFDALVSFHYNTGSIGRATLTSIINNGRANEMSDDGVHTVAWNAFMMWVTPSAVRSRRVREANLFQYGRYELNGRVLITTADRHGHEHGAYEINALSYIDNIYPNTETNTSINEGDGGFVYSVGLSGVGQSVAGPWTAGTGLTTPPNSIDPDPTTGE</sequence>
<dbReference type="InterPro" id="IPR033907">
    <property type="entry name" value="Endolysin_autolysin"/>
</dbReference>
<dbReference type="PANTHER" id="PTHR38107">
    <property type="match status" value="1"/>
</dbReference>
<evidence type="ECO:0000256" key="4">
    <source>
        <dbReference type="RuleBase" id="RU003788"/>
    </source>
</evidence>
<dbReference type="GO" id="GO:0003796">
    <property type="term" value="F:lysozyme activity"/>
    <property type="evidence" value="ECO:0007669"/>
    <property type="project" value="UniProtKB-EC"/>
</dbReference>
<dbReference type="InterPro" id="IPR023346">
    <property type="entry name" value="Lysozyme-like_dom_sf"/>
</dbReference>
<evidence type="ECO:0000313" key="6">
    <source>
        <dbReference type="EMBL" id="CAB4120867.1"/>
    </source>
</evidence>
<evidence type="ECO:0000256" key="1">
    <source>
        <dbReference type="ARBA" id="ARBA00022529"/>
    </source>
</evidence>
<reference evidence="6" key="1">
    <citation type="submission" date="2020-04" db="EMBL/GenBank/DDBJ databases">
        <authorList>
            <person name="Chiriac C."/>
            <person name="Salcher M."/>
            <person name="Ghai R."/>
            <person name="Kavagutti S V."/>
        </authorList>
    </citation>
    <scope>NUCLEOTIDE SEQUENCE</scope>
</reference>
<keyword evidence="4 6" id="KW-0378">Hydrolase</keyword>
<organism evidence="6">
    <name type="scientific">uncultured Caudovirales phage</name>
    <dbReference type="NCBI Taxonomy" id="2100421"/>
    <lineage>
        <taxon>Viruses</taxon>
        <taxon>Duplodnaviria</taxon>
        <taxon>Heunggongvirae</taxon>
        <taxon>Uroviricota</taxon>
        <taxon>Caudoviricetes</taxon>
        <taxon>Peduoviridae</taxon>
        <taxon>Maltschvirus</taxon>
        <taxon>Maltschvirus maltsch</taxon>
    </lineage>
</organism>
<proteinExistence type="inferred from homology"/>
<dbReference type="GO" id="GO:0009253">
    <property type="term" value="P:peptidoglycan catabolic process"/>
    <property type="evidence" value="ECO:0007669"/>
    <property type="project" value="InterPro"/>
</dbReference>
<keyword evidence="3" id="KW-1035">Host cytoplasm</keyword>
<dbReference type="InterPro" id="IPR002196">
    <property type="entry name" value="Glyco_hydro_24"/>
</dbReference>
<keyword evidence="2 4" id="KW-0081">Bacteriolytic enzyme</keyword>
<dbReference type="Gene3D" id="1.10.530.40">
    <property type="match status" value="1"/>
</dbReference>
<feature type="region of interest" description="Disordered" evidence="5">
    <location>
        <begin position="239"/>
        <end position="260"/>
    </location>
</feature>
<keyword evidence="4" id="KW-0326">Glycosidase</keyword>
<keyword evidence="1 4" id="KW-0929">Antimicrobial</keyword>
<dbReference type="InterPro" id="IPR051018">
    <property type="entry name" value="Bacteriophage_GH24"/>
</dbReference>
<name>A0A6J5KJ55_9CAUD</name>